<sequence>MSIKYKLTLVMSGSLLLILLLYILLSFYTTQANLKRDSESKMLVAARQIAASIEQSQYSSKYVEEEAGELLRMAAILAAKELPADYQDIDNEQLRKLSKEVGVTHISLLVRTADDIIVVRSSDPSELGLSTRDWGFWFTAFQQLFNMQKVTVSQGMSLDHFWTGPFEYSTSNPDFIDKWGYYYDGKRNYMIDPFIRSDIVNNYAKLVSPEAILEKTKLVNQNILEITCINPRTFGNKNMTATGFDGYNIKLRNRPIQYGTYRYGDLEKDKEAVSRAIGTGSNVIFEQKINGKKVLKSFIPVFNPDQSVYIISIVTDYQTISKVLNEQLINYIAISASLLVIVLLGSYVLAGYIIRPMESILAKVKDVTEGRFDTPLTIDSKDELGLLSSRINAMTTSLHDYTDQLKQAAEENKSVKDHLESIIQQIADAIHTVDWSGRVIQVNKAFEDLYGWRSHEVVGKKLQIVPDFLEEEERKNIESLRKGEQLPPTETLRVRKDGSLVEVSISTAPVKDEDGQITSFISVSRDMTERNKMEELLRRSEKLTTVGQLAAGVAHEIRNPLTTLRGFLQLQRETNHVSPQHNEIMLSELDRINLIVSEFLILAKPQATQFQVKSIRSILSDVVNLLDSQAHLYDIEFQFEFEPEDYKVHCEENQMKQVFINIIKNAIEAMENGGVIRIELFRLSREEIGITITDQGIGIPSHILPKLGEPFFTSKENGTGLGLMISQGIIEGHKGMMEIFSKPGKGTRVDIVLPIAWEMESDNNLEGEGPIAN</sequence>
<feature type="domain" description="HAMP" evidence="17">
    <location>
        <begin position="351"/>
        <end position="403"/>
    </location>
</feature>
<evidence type="ECO:0000256" key="6">
    <source>
        <dbReference type="ARBA" id="ARBA00022679"/>
    </source>
</evidence>
<keyword evidence="10" id="KW-0902">Two-component regulatory system</keyword>
<dbReference type="InterPro" id="IPR005467">
    <property type="entry name" value="His_kinase_dom"/>
</dbReference>
<evidence type="ECO:0000256" key="12">
    <source>
        <dbReference type="SAM" id="Coils"/>
    </source>
</evidence>
<dbReference type="AlphaFoldDB" id="A0A919XP93"/>
<proteinExistence type="predicted"/>
<dbReference type="InterPro" id="IPR035965">
    <property type="entry name" value="PAS-like_dom_sf"/>
</dbReference>
<dbReference type="SUPFAM" id="SSF158472">
    <property type="entry name" value="HAMP domain-like"/>
    <property type="match status" value="1"/>
</dbReference>
<dbReference type="InterPro" id="IPR003660">
    <property type="entry name" value="HAMP_dom"/>
</dbReference>
<dbReference type="SUPFAM" id="SSF47384">
    <property type="entry name" value="Homodimeric domain of signal transducing histidine kinase"/>
    <property type="match status" value="1"/>
</dbReference>
<feature type="coiled-coil region" evidence="12">
    <location>
        <begin position="391"/>
        <end position="425"/>
    </location>
</feature>
<evidence type="ECO:0000256" key="5">
    <source>
        <dbReference type="ARBA" id="ARBA00022553"/>
    </source>
</evidence>
<accession>A0A919XP93</accession>
<dbReference type="EMBL" id="BORQ01000017">
    <property type="protein sequence ID" value="GIO35063.1"/>
    <property type="molecule type" value="Genomic_DNA"/>
</dbReference>
<dbReference type="PRINTS" id="PR00344">
    <property type="entry name" value="BCTRLSENSOR"/>
</dbReference>
<comment type="caution">
    <text evidence="18">The sequence shown here is derived from an EMBL/GenBank/DDBJ whole genome shotgun (WGS) entry which is preliminary data.</text>
</comment>
<name>A0A919XP93_9BACL</name>
<dbReference type="SMART" id="SM00304">
    <property type="entry name" value="HAMP"/>
    <property type="match status" value="1"/>
</dbReference>
<gene>
    <name evidence="18" type="ORF">J2TS6_62040</name>
</gene>
<evidence type="ECO:0000256" key="9">
    <source>
        <dbReference type="ARBA" id="ARBA00022840"/>
    </source>
</evidence>
<dbReference type="InterPro" id="IPR004358">
    <property type="entry name" value="Sig_transdc_His_kin-like_C"/>
</dbReference>
<keyword evidence="5" id="KW-0597">Phosphoprotein</keyword>
<dbReference type="SMART" id="SM00086">
    <property type="entry name" value="PAC"/>
    <property type="match status" value="1"/>
</dbReference>
<evidence type="ECO:0000256" key="10">
    <source>
        <dbReference type="ARBA" id="ARBA00023012"/>
    </source>
</evidence>
<organism evidence="18 19">
    <name type="scientific">Paenibacillus albilobatus</name>
    <dbReference type="NCBI Taxonomy" id="2716884"/>
    <lineage>
        <taxon>Bacteria</taxon>
        <taxon>Bacillati</taxon>
        <taxon>Bacillota</taxon>
        <taxon>Bacilli</taxon>
        <taxon>Bacillales</taxon>
        <taxon>Paenibacillaceae</taxon>
        <taxon>Paenibacillus</taxon>
    </lineage>
</organism>
<dbReference type="RefSeq" id="WP_160045481.1">
    <property type="nucleotide sequence ID" value="NZ_BORQ01000017.1"/>
</dbReference>
<dbReference type="Gene3D" id="6.10.340.10">
    <property type="match status" value="1"/>
</dbReference>
<keyword evidence="13" id="KW-1133">Transmembrane helix</keyword>
<comment type="subcellular location">
    <subcellularLocation>
        <location evidence="2">Cell membrane</location>
        <topology evidence="2">Multi-pass membrane protein</topology>
    </subcellularLocation>
</comment>
<dbReference type="SMART" id="SM00387">
    <property type="entry name" value="HATPase_c"/>
    <property type="match status" value="1"/>
</dbReference>
<evidence type="ECO:0000256" key="2">
    <source>
        <dbReference type="ARBA" id="ARBA00004651"/>
    </source>
</evidence>
<dbReference type="Gene3D" id="3.30.565.10">
    <property type="entry name" value="Histidine kinase-like ATPase, C-terminal domain"/>
    <property type="match status" value="1"/>
</dbReference>
<evidence type="ECO:0000256" key="7">
    <source>
        <dbReference type="ARBA" id="ARBA00022741"/>
    </source>
</evidence>
<comment type="catalytic activity">
    <reaction evidence="1">
        <text>ATP + protein L-histidine = ADP + protein N-phospho-L-histidine.</text>
        <dbReference type="EC" id="2.7.13.3"/>
    </reaction>
</comment>
<keyword evidence="9" id="KW-0067">ATP-binding</keyword>
<keyword evidence="4" id="KW-1003">Cell membrane</keyword>
<dbReference type="CDD" id="cd06225">
    <property type="entry name" value="HAMP"/>
    <property type="match status" value="1"/>
</dbReference>
<dbReference type="GO" id="GO:0000155">
    <property type="term" value="F:phosphorelay sensor kinase activity"/>
    <property type="evidence" value="ECO:0007669"/>
    <property type="project" value="InterPro"/>
</dbReference>
<keyword evidence="13" id="KW-0812">Transmembrane</keyword>
<dbReference type="Pfam" id="PF00672">
    <property type="entry name" value="HAMP"/>
    <property type="match status" value="1"/>
</dbReference>
<dbReference type="Gene3D" id="1.10.287.130">
    <property type="match status" value="1"/>
</dbReference>
<dbReference type="InterPro" id="IPR036890">
    <property type="entry name" value="HATPase_C_sf"/>
</dbReference>
<dbReference type="PROSITE" id="PS50112">
    <property type="entry name" value="PAS"/>
    <property type="match status" value="1"/>
</dbReference>
<feature type="domain" description="PAS" evidence="15">
    <location>
        <begin position="415"/>
        <end position="479"/>
    </location>
</feature>
<dbReference type="SUPFAM" id="SSF55785">
    <property type="entry name" value="PYP-like sensor domain (PAS domain)"/>
    <property type="match status" value="1"/>
</dbReference>
<keyword evidence="7" id="KW-0547">Nucleotide-binding</keyword>
<reference evidence="18" key="1">
    <citation type="submission" date="2021-03" db="EMBL/GenBank/DDBJ databases">
        <title>Antimicrobial resistance genes in bacteria isolated from Japanese honey, and their potential for conferring macrolide and lincosamide resistance in the American foulbrood pathogen Paenibacillus larvae.</title>
        <authorList>
            <person name="Okamoto M."/>
            <person name="Kumagai M."/>
            <person name="Kanamori H."/>
            <person name="Takamatsu D."/>
        </authorList>
    </citation>
    <scope>NUCLEOTIDE SEQUENCE</scope>
    <source>
        <strain evidence="18">J2TS6</strain>
    </source>
</reference>
<keyword evidence="6" id="KW-0808">Transferase</keyword>
<dbReference type="Gene3D" id="3.30.450.20">
    <property type="entry name" value="PAS domain"/>
    <property type="match status" value="1"/>
</dbReference>
<protein>
    <recommendedName>
        <fullName evidence="3">histidine kinase</fullName>
        <ecNumber evidence="3">2.7.13.3</ecNumber>
    </recommendedName>
</protein>
<evidence type="ECO:0000256" key="13">
    <source>
        <dbReference type="SAM" id="Phobius"/>
    </source>
</evidence>
<dbReference type="SMART" id="SM00091">
    <property type="entry name" value="PAS"/>
    <property type="match status" value="1"/>
</dbReference>
<dbReference type="Proteomes" id="UP000679779">
    <property type="component" value="Unassembled WGS sequence"/>
</dbReference>
<evidence type="ECO:0000256" key="8">
    <source>
        <dbReference type="ARBA" id="ARBA00022777"/>
    </source>
</evidence>
<evidence type="ECO:0000259" key="16">
    <source>
        <dbReference type="PROSITE" id="PS50113"/>
    </source>
</evidence>
<dbReference type="InterPro" id="IPR036097">
    <property type="entry name" value="HisK_dim/P_sf"/>
</dbReference>
<evidence type="ECO:0000256" key="4">
    <source>
        <dbReference type="ARBA" id="ARBA00022475"/>
    </source>
</evidence>
<evidence type="ECO:0000256" key="3">
    <source>
        <dbReference type="ARBA" id="ARBA00012438"/>
    </source>
</evidence>
<feature type="transmembrane region" description="Helical" evidence="13">
    <location>
        <begin position="7"/>
        <end position="28"/>
    </location>
</feature>
<keyword evidence="12" id="KW-0175">Coiled coil</keyword>
<keyword evidence="8" id="KW-0418">Kinase</keyword>
<dbReference type="GO" id="GO:0005886">
    <property type="term" value="C:plasma membrane"/>
    <property type="evidence" value="ECO:0007669"/>
    <property type="project" value="UniProtKB-SubCell"/>
</dbReference>
<dbReference type="Pfam" id="PF02518">
    <property type="entry name" value="HATPase_c"/>
    <property type="match status" value="1"/>
</dbReference>
<dbReference type="EC" id="2.7.13.3" evidence="3"/>
<dbReference type="SMART" id="SM00388">
    <property type="entry name" value="HisKA"/>
    <property type="match status" value="1"/>
</dbReference>
<evidence type="ECO:0000313" key="19">
    <source>
        <dbReference type="Proteomes" id="UP000679779"/>
    </source>
</evidence>
<dbReference type="InterPro" id="IPR003594">
    <property type="entry name" value="HATPase_dom"/>
</dbReference>
<dbReference type="PROSITE" id="PS50113">
    <property type="entry name" value="PAC"/>
    <property type="match status" value="1"/>
</dbReference>
<evidence type="ECO:0000259" key="17">
    <source>
        <dbReference type="PROSITE" id="PS50885"/>
    </source>
</evidence>
<evidence type="ECO:0000259" key="15">
    <source>
        <dbReference type="PROSITE" id="PS50112"/>
    </source>
</evidence>
<dbReference type="PROSITE" id="PS50109">
    <property type="entry name" value="HIS_KIN"/>
    <property type="match status" value="1"/>
</dbReference>
<dbReference type="Pfam" id="PF13426">
    <property type="entry name" value="PAS_9"/>
    <property type="match status" value="1"/>
</dbReference>
<dbReference type="NCBIfam" id="TIGR00229">
    <property type="entry name" value="sensory_box"/>
    <property type="match status" value="1"/>
</dbReference>
<dbReference type="InterPro" id="IPR001610">
    <property type="entry name" value="PAC"/>
</dbReference>
<keyword evidence="19" id="KW-1185">Reference proteome</keyword>
<dbReference type="GO" id="GO:0005524">
    <property type="term" value="F:ATP binding"/>
    <property type="evidence" value="ECO:0007669"/>
    <property type="project" value="UniProtKB-KW"/>
</dbReference>
<keyword evidence="11 13" id="KW-0472">Membrane</keyword>
<dbReference type="InterPro" id="IPR000700">
    <property type="entry name" value="PAS-assoc_C"/>
</dbReference>
<dbReference type="PANTHER" id="PTHR43065">
    <property type="entry name" value="SENSOR HISTIDINE KINASE"/>
    <property type="match status" value="1"/>
</dbReference>
<dbReference type="SUPFAM" id="SSF55874">
    <property type="entry name" value="ATPase domain of HSP90 chaperone/DNA topoisomerase II/histidine kinase"/>
    <property type="match status" value="1"/>
</dbReference>
<feature type="domain" description="PAC" evidence="16">
    <location>
        <begin position="487"/>
        <end position="539"/>
    </location>
</feature>
<evidence type="ECO:0000259" key="14">
    <source>
        <dbReference type="PROSITE" id="PS50109"/>
    </source>
</evidence>
<dbReference type="CDD" id="cd00082">
    <property type="entry name" value="HisKA"/>
    <property type="match status" value="1"/>
</dbReference>
<feature type="transmembrane region" description="Helical" evidence="13">
    <location>
        <begin position="328"/>
        <end position="354"/>
    </location>
</feature>
<evidence type="ECO:0000256" key="11">
    <source>
        <dbReference type="ARBA" id="ARBA00023136"/>
    </source>
</evidence>
<feature type="domain" description="Histidine kinase" evidence="14">
    <location>
        <begin position="552"/>
        <end position="757"/>
    </location>
</feature>
<evidence type="ECO:0000313" key="18">
    <source>
        <dbReference type="EMBL" id="GIO35063.1"/>
    </source>
</evidence>
<dbReference type="PANTHER" id="PTHR43065:SF34">
    <property type="entry name" value="SPORULATION KINASE A"/>
    <property type="match status" value="1"/>
</dbReference>
<dbReference type="Pfam" id="PF00512">
    <property type="entry name" value="HisKA"/>
    <property type="match status" value="1"/>
</dbReference>
<dbReference type="CDD" id="cd00130">
    <property type="entry name" value="PAS"/>
    <property type="match status" value="1"/>
</dbReference>
<dbReference type="InterPro" id="IPR003661">
    <property type="entry name" value="HisK_dim/P_dom"/>
</dbReference>
<dbReference type="PROSITE" id="PS50885">
    <property type="entry name" value="HAMP"/>
    <property type="match status" value="1"/>
</dbReference>
<dbReference type="InterPro" id="IPR000014">
    <property type="entry name" value="PAS"/>
</dbReference>
<evidence type="ECO:0000256" key="1">
    <source>
        <dbReference type="ARBA" id="ARBA00000085"/>
    </source>
</evidence>